<organism evidence="6">
    <name type="scientific">uncultured spirochete</name>
    <dbReference type="NCBI Taxonomy" id="156406"/>
    <lineage>
        <taxon>Bacteria</taxon>
        <taxon>Pseudomonadati</taxon>
        <taxon>Spirochaetota</taxon>
        <taxon>Spirochaetia</taxon>
        <taxon>Spirochaetales</taxon>
        <taxon>environmental samples</taxon>
    </lineage>
</organism>
<keyword evidence="4" id="KW-0238">DNA-binding</keyword>
<dbReference type="Pfam" id="PF00872">
    <property type="entry name" value="Transposase_mut"/>
    <property type="match status" value="1"/>
</dbReference>
<evidence type="ECO:0000256" key="1">
    <source>
        <dbReference type="ARBA" id="ARBA00002190"/>
    </source>
</evidence>
<name>A0A3P3XQR4_9SPIR</name>
<comment type="similarity">
    <text evidence="2">Belongs to the transposase mutator family.</text>
</comment>
<evidence type="ECO:0000313" key="6">
    <source>
        <dbReference type="EMBL" id="SLM18193.1"/>
    </source>
</evidence>
<dbReference type="GO" id="GO:0003677">
    <property type="term" value="F:DNA binding"/>
    <property type="evidence" value="ECO:0007669"/>
    <property type="project" value="UniProtKB-KW"/>
</dbReference>
<gene>
    <name evidence="6" type="ORF">SPIRO4BDMA_40765</name>
</gene>
<evidence type="ECO:0000256" key="3">
    <source>
        <dbReference type="ARBA" id="ARBA00022578"/>
    </source>
</evidence>
<keyword evidence="3" id="KW-0815">Transposition</keyword>
<dbReference type="GO" id="GO:0006313">
    <property type="term" value="P:DNA transposition"/>
    <property type="evidence" value="ECO:0007669"/>
    <property type="project" value="InterPro"/>
</dbReference>
<dbReference type="InterPro" id="IPR001207">
    <property type="entry name" value="Transposase_mutator"/>
</dbReference>
<proteinExistence type="inferred from homology"/>
<dbReference type="AlphaFoldDB" id="A0A3P3XQR4"/>
<sequence>MNQDGSQEKIIRIDEVQVKRELNDIVRSTVEEPVNKLLDAEADELCGVGRYEQNPGRIDTRAGSCQRNLDTQNIKMYLLASFRM</sequence>
<evidence type="ECO:0000256" key="2">
    <source>
        <dbReference type="ARBA" id="ARBA00010961"/>
    </source>
</evidence>
<dbReference type="GO" id="GO:0004803">
    <property type="term" value="F:transposase activity"/>
    <property type="evidence" value="ECO:0007669"/>
    <property type="project" value="InterPro"/>
</dbReference>
<keyword evidence="5" id="KW-0233">DNA recombination</keyword>
<comment type="function">
    <text evidence="1">Required for the transposition of the insertion element.</text>
</comment>
<evidence type="ECO:0000256" key="5">
    <source>
        <dbReference type="ARBA" id="ARBA00023172"/>
    </source>
</evidence>
<reference evidence="6" key="1">
    <citation type="submission" date="2017-02" db="EMBL/GenBank/DDBJ databases">
        <authorList>
            <person name="Regsiter A."/>
            <person name="William W."/>
        </authorList>
    </citation>
    <scope>NUCLEOTIDE SEQUENCE</scope>
    <source>
        <strain evidence="6">BdmA 4</strain>
    </source>
</reference>
<dbReference type="EMBL" id="FWDO01000004">
    <property type="protein sequence ID" value="SLM18193.1"/>
    <property type="molecule type" value="Genomic_DNA"/>
</dbReference>
<accession>A0A3P3XQR4</accession>
<protein>
    <submittedName>
        <fullName evidence="6">Transposase</fullName>
    </submittedName>
</protein>
<evidence type="ECO:0000256" key="4">
    <source>
        <dbReference type="ARBA" id="ARBA00023125"/>
    </source>
</evidence>